<proteinExistence type="predicted"/>
<sequence>MQPGLRFCLKCGNFSSRALAVFHIKYLGHVCERSNECAIPLIYSLFAHTPCSVCTASYKTCIPNFTGPSSYLPTYNFVTTHLDTFHSFGIELARGTNQHHPLYSPSIFFRSSKQKKAGPKTKVSGDSLYPLLPNLHFSSFRHGLPFSC</sequence>
<accession>A0A8D9DR44</accession>
<name>A0A8D9DR44_9HEMI</name>
<organism evidence="1">
    <name type="scientific">Cacopsylla melanoneura</name>
    <dbReference type="NCBI Taxonomy" id="428564"/>
    <lineage>
        <taxon>Eukaryota</taxon>
        <taxon>Metazoa</taxon>
        <taxon>Ecdysozoa</taxon>
        <taxon>Arthropoda</taxon>
        <taxon>Hexapoda</taxon>
        <taxon>Insecta</taxon>
        <taxon>Pterygota</taxon>
        <taxon>Neoptera</taxon>
        <taxon>Paraneoptera</taxon>
        <taxon>Hemiptera</taxon>
        <taxon>Sternorrhyncha</taxon>
        <taxon>Psylloidea</taxon>
        <taxon>Psyllidae</taxon>
        <taxon>Psyllinae</taxon>
        <taxon>Cacopsylla</taxon>
    </lineage>
</organism>
<evidence type="ECO:0000313" key="1">
    <source>
        <dbReference type="EMBL" id="CAG6726029.1"/>
    </source>
</evidence>
<reference evidence="1" key="1">
    <citation type="submission" date="2021-05" db="EMBL/GenBank/DDBJ databases">
        <authorList>
            <person name="Alioto T."/>
            <person name="Alioto T."/>
            <person name="Gomez Garrido J."/>
        </authorList>
    </citation>
    <scope>NUCLEOTIDE SEQUENCE</scope>
</reference>
<dbReference type="AlphaFoldDB" id="A0A8D9DR44"/>
<dbReference type="EMBL" id="HBUF01370751">
    <property type="protein sequence ID" value="CAG6726029.1"/>
    <property type="molecule type" value="Transcribed_RNA"/>
</dbReference>
<protein>
    <submittedName>
        <fullName evidence="1">Uncharacterized protein</fullName>
    </submittedName>
</protein>